<dbReference type="GO" id="GO:0005576">
    <property type="term" value="C:extracellular region"/>
    <property type="evidence" value="ECO:0007669"/>
    <property type="project" value="UniProtKB-SubCell"/>
</dbReference>
<dbReference type="Gene3D" id="3.30.1640.30">
    <property type="match status" value="1"/>
</dbReference>
<protein>
    <recommendedName>
        <fullName evidence="10">CLIP domain-containing serine protease</fullName>
        <ecNumber evidence="9">3.4.21.-</ecNumber>
    </recommendedName>
</protein>
<dbReference type="InterPro" id="IPR022700">
    <property type="entry name" value="CLIP"/>
</dbReference>
<dbReference type="STRING" id="136037.A0A067QHJ6"/>
<dbReference type="EMBL" id="KK853628">
    <property type="protein sequence ID" value="KDR03824.1"/>
    <property type="molecule type" value="Genomic_DNA"/>
</dbReference>
<sequence>MALRPQCIFLGLSCLLSFSVSQYSYYGGSSTGGCRGQCVAIQECKELLSLLKQKPLQPETIAFLRKSQCGFDGRIPKVCCPNSPFLIPRPIPVTTGYRPPVRNNEPQAQRLPSGWESHPNARLIPADQCGVDSSEKIWGGNRTDIGQYPWTALFQYQSSTGLKRFLCGGALITKRYIVTAAHCLARNELNGNTLLMVRLGEFDTEQNPDCEKDLLSGQESCAPPPQDLGVQRIILNPNYESRTNNKFNDIGLVRLDRDAQINEFVRPICLPFDDAAPDKYLNEELVVAGWGRTETMKSSNVKQQVWVPVVSNEDCGKVYQEKRRNIGDGQLCAGGVEGKDSCAGDSGGPLMSTGIWSRDGSARYFLAGVVSYGPDPCGKKDWPGVYTRVSRYTDWILNQLAD</sequence>
<evidence type="ECO:0000313" key="14">
    <source>
        <dbReference type="Proteomes" id="UP000027135"/>
    </source>
</evidence>
<dbReference type="GO" id="GO:0006508">
    <property type="term" value="P:proteolysis"/>
    <property type="evidence" value="ECO:0007669"/>
    <property type="project" value="UniProtKB-KW"/>
</dbReference>
<dbReference type="Pfam" id="PF12032">
    <property type="entry name" value="CLIP"/>
    <property type="match status" value="1"/>
</dbReference>
<keyword evidence="2 10" id="KW-0732">Signal</keyword>
<evidence type="ECO:0000256" key="6">
    <source>
        <dbReference type="ARBA" id="ARBA00023157"/>
    </source>
</evidence>
<keyword evidence="10" id="KW-0964">Secreted</keyword>
<dbReference type="FunFam" id="2.40.10.10:FF:000084">
    <property type="entry name" value="Serine protease easter"/>
    <property type="match status" value="1"/>
</dbReference>
<keyword evidence="14" id="KW-1185">Reference proteome</keyword>
<dbReference type="SUPFAM" id="SSF50494">
    <property type="entry name" value="Trypsin-like serine proteases"/>
    <property type="match status" value="1"/>
</dbReference>
<dbReference type="Proteomes" id="UP000027135">
    <property type="component" value="Unassembled WGS sequence"/>
</dbReference>
<keyword evidence="1 9" id="KW-0645">Protease</keyword>
<dbReference type="GO" id="GO:0035008">
    <property type="term" value="P:positive regulation of melanization defense response"/>
    <property type="evidence" value="ECO:0007669"/>
    <property type="project" value="UniProtKB-ARBA"/>
</dbReference>
<dbReference type="InterPro" id="IPR033116">
    <property type="entry name" value="TRYPSIN_SER"/>
</dbReference>
<proteinExistence type="inferred from homology"/>
<dbReference type="PROSITE" id="PS50240">
    <property type="entry name" value="TRYPSIN_DOM"/>
    <property type="match status" value="1"/>
</dbReference>
<comment type="domain">
    <text evidence="10">The clip domain consists of 35-55 residues which are 'knitted' together usually by 3 conserved disulfide bonds forming a clip-like compact structure.</text>
</comment>
<keyword evidence="5" id="KW-0865">Zymogen</keyword>
<dbReference type="PROSITE" id="PS51888">
    <property type="entry name" value="CLIP"/>
    <property type="match status" value="1"/>
</dbReference>
<dbReference type="FunFam" id="2.40.10.10:FF:000028">
    <property type="entry name" value="Serine protease easter"/>
    <property type="match status" value="1"/>
</dbReference>
<keyword evidence="4 9" id="KW-0720">Serine protease</keyword>
<dbReference type="InterPro" id="IPR051487">
    <property type="entry name" value="Ser/Thr_Proteases_Immune/Dev"/>
</dbReference>
<comment type="subcellular location">
    <subcellularLocation>
        <location evidence="10">Secreted</location>
    </subcellularLocation>
</comment>
<dbReference type="PRINTS" id="PR00722">
    <property type="entry name" value="CHYMOTRYPSIN"/>
</dbReference>
<dbReference type="InterPro" id="IPR018114">
    <property type="entry name" value="TRYPSIN_HIS"/>
</dbReference>
<dbReference type="FunFam" id="3.30.1640.30:FF:000001">
    <property type="entry name" value="Serine protease 7"/>
    <property type="match status" value="1"/>
</dbReference>
<dbReference type="Pfam" id="PF00089">
    <property type="entry name" value="Trypsin"/>
    <property type="match status" value="1"/>
</dbReference>
<dbReference type="FunCoup" id="A0A067QHJ6">
    <property type="interactions" value="61"/>
</dbReference>
<evidence type="ECO:0000256" key="2">
    <source>
        <dbReference type="ARBA" id="ARBA00022729"/>
    </source>
</evidence>
<dbReference type="PANTHER" id="PTHR24256">
    <property type="entry name" value="TRYPTASE-RELATED"/>
    <property type="match status" value="1"/>
</dbReference>
<dbReference type="OrthoDB" id="9028152at2759"/>
<dbReference type="EC" id="3.4.21.-" evidence="9"/>
<gene>
    <name evidence="13" type="ORF">L798_04467</name>
</gene>
<dbReference type="SMART" id="SM00020">
    <property type="entry name" value="Tryp_SPc"/>
    <property type="match status" value="1"/>
</dbReference>
<evidence type="ECO:0000256" key="1">
    <source>
        <dbReference type="ARBA" id="ARBA00022670"/>
    </source>
</evidence>
<evidence type="ECO:0000256" key="3">
    <source>
        <dbReference type="ARBA" id="ARBA00022801"/>
    </source>
</evidence>
<dbReference type="PROSITE" id="PS51257">
    <property type="entry name" value="PROKAR_LIPOPROTEIN"/>
    <property type="match status" value="1"/>
</dbReference>
<dbReference type="InterPro" id="IPR038565">
    <property type="entry name" value="CLIP_sf"/>
</dbReference>
<dbReference type="InParanoid" id="A0A067QHJ6"/>
<feature type="signal peptide" evidence="10">
    <location>
        <begin position="1"/>
        <end position="21"/>
    </location>
</feature>
<evidence type="ECO:0000313" key="13">
    <source>
        <dbReference type="EMBL" id="KDR03824.1"/>
    </source>
</evidence>
<keyword evidence="3 9" id="KW-0378">Hydrolase</keyword>
<feature type="domain" description="Peptidase S1" evidence="11">
    <location>
        <begin position="137"/>
        <end position="401"/>
    </location>
</feature>
<dbReference type="InterPro" id="IPR009003">
    <property type="entry name" value="Peptidase_S1_PA"/>
</dbReference>
<dbReference type="Gene3D" id="2.40.10.10">
    <property type="entry name" value="Trypsin-like serine proteases"/>
    <property type="match status" value="2"/>
</dbReference>
<keyword evidence="6" id="KW-1015">Disulfide bond</keyword>
<dbReference type="CDD" id="cd00190">
    <property type="entry name" value="Tryp_SPc"/>
    <property type="match status" value="1"/>
</dbReference>
<dbReference type="InterPro" id="IPR043504">
    <property type="entry name" value="Peptidase_S1_PA_chymotrypsin"/>
</dbReference>
<dbReference type="eggNOG" id="KOG3627">
    <property type="taxonomic scope" value="Eukaryota"/>
</dbReference>
<organism evidence="13 14">
    <name type="scientific">Zootermopsis nevadensis</name>
    <name type="common">Dampwood termite</name>
    <dbReference type="NCBI Taxonomy" id="136037"/>
    <lineage>
        <taxon>Eukaryota</taxon>
        <taxon>Metazoa</taxon>
        <taxon>Ecdysozoa</taxon>
        <taxon>Arthropoda</taxon>
        <taxon>Hexapoda</taxon>
        <taxon>Insecta</taxon>
        <taxon>Pterygota</taxon>
        <taxon>Neoptera</taxon>
        <taxon>Polyneoptera</taxon>
        <taxon>Dictyoptera</taxon>
        <taxon>Blattodea</taxon>
        <taxon>Blattoidea</taxon>
        <taxon>Termitoidae</taxon>
        <taxon>Termopsidae</taxon>
        <taxon>Zootermopsis</taxon>
    </lineage>
</organism>
<dbReference type="SMART" id="SM00680">
    <property type="entry name" value="CLIP"/>
    <property type="match status" value="1"/>
</dbReference>
<evidence type="ECO:0000259" key="11">
    <source>
        <dbReference type="PROSITE" id="PS50240"/>
    </source>
</evidence>
<evidence type="ECO:0000259" key="12">
    <source>
        <dbReference type="PROSITE" id="PS51888"/>
    </source>
</evidence>
<reference evidence="13 14" key="1">
    <citation type="journal article" date="2014" name="Nat. Commun.">
        <title>Molecular traces of alternative social organization in a termite genome.</title>
        <authorList>
            <person name="Terrapon N."/>
            <person name="Li C."/>
            <person name="Robertson H.M."/>
            <person name="Ji L."/>
            <person name="Meng X."/>
            <person name="Booth W."/>
            <person name="Chen Z."/>
            <person name="Childers C.P."/>
            <person name="Glastad K.M."/>
            <person name="Gokhale K."/>
            <person name="Gowin J."/>
            <person name="Gronenberg W."/>
            <person name="Hermansen R.A."/>
            <person name="Hu H."/>
            <person name="Hunt B.G."/>
            <person name="Huylmans A.K."/>
            <person name="Khalil S.M."/>
            <person name="Mitchell R.D."/>
            <person name="Munoz-Torres M.C."/>
            <person name="Mustard J.A."/>
            <person name="Pan H."/>
            <person name="Reese J.T."/>
            <person name="Scharf M.E."/>
            <person name="Sun F."/>
            <person name="Vogel H."/>
            <person name="Xiao J."/>
            <person name="Yang W."/>
            <person name="Yang Z."/>
            <person name="Yang Z."/>
            <person name="Zhou J."/>
            <person name="Zhu J."/>
            <person name="Brent C.S."/>
            <person name="Elsik C.G."/>
            <person name="Goodisman M.A."/>
            <person name="Liberles D.A."/>
            <person name="Roe R.M."/>
            <person name="Vargo E.L."/>
            <person name="Vilcinskas A."/>
            <person name="Wang J."/>
            <person name="Bornberg-Bauer E."/>
            <person name="Korb J."/>
            <person name="Zhang G."/>
            <person name="Liebig J."/>
        </authorList>
    </citation>
    <scope>NUCLEOTIDE SEQUENCE [LARGE SCALE GENOMIC DNA]</scope>
    <source>
        <tissue evidence="13">Whole organism</tissue>
    </source>
</reference>
<dbReference type="AlphaFoldDB" id="A0A067QHJ6"/>
<evidence type="ECO:0000256" key="4">
    <source>
        <dbReference type="ARBA" id="ARBA00022825"/>
    </source>
</evidence>
<dbReference type="PROSITE" id="PS00134">
    <property type="entry name" value="TRYPSIN_HIS"/>
    <property type="match status" value="1"/>
</dbReference>
<dbReference type="PROSITE" id="PS00135">
    <property type="entry name" value="TRYPSIN_SER"/>
    <property type="match status" value="1"/>
</dbReference>
<accession>A0A067QHJ6</accession>
<name>A0A067QHJ6_ZOONE</name>
<dbReference type="InterPro" id="IPR001314">
    <property type="entry name" value="Peptidase_S1A"/>
</dbReference>
<feature type="chain" id="PRO_5023970381" description="CLIP domain-containing serine protease" evidence="10">
    <location>
        <begin position="22"/>
        <end position="402"/>
    </location>
</feature>
<feature type="domain" description="Clip" evidence="12">
    <location>
        <begin position="27"/>
        <end position="80"/>
    </location>
</feature>
<evidence type="ECO:0000256" key="5">
    <source>
        <dbReference type="ARBA" id="ARBA00023145"/>
    </source>
</evidence>
<evidence type="ECO:0000256" key="10">
    <source>
        <dbReference type="RuleBase" id="RU366078"/>
    </source>
</evidence>
<evidence type="ECO:0000256" key="8">
    <source>
        <dbReference type="ARBA" id="ARBA00024195"/>
    </source>
</evidence>
<keyword evidence="7" id="KW-0325">Glycoprotein</keyword>
<dbReference type="GO" id="GO:0004252">
    <property type="term" value="F:serine-type endopeptidase activity"/>
    <property type="evidence" value="ECO:0007669"/>
    <property type="project" value="UniProtKB-UniRule"/>
</dbReference>
<evidence type="ECO:0000256" key="7">
    <source>
        <dbReference type="ARBA" id="ARBA00023180"/>
    </source>
</evidence>
<evidence type="ECO:0000256" key="9">
    <source>
        <dbReference type="RuleBase" id="RU363034"/>
    </source>
</evidence>
<dbReference type="InterPro" id="IPR001254">
    <property type="entry name" value="Trypsin_dom"/>
</dbReference>
<comment type="similarity">
    <text evidence="8 10">Belongs to the peptidase S1 family. CLIP subfamily.</text>
</comment>